<evidence type="ECO:0000256" key="5">
    <source>
        <dbReference type="ARBA" id="ARBA00023027"/>
    </source>
</evidence>
<feature type="binding site" evidence="8">
    <location>
        <position position="207"/>
    </location>
    <ligand>
        <name>a divalent metal cation</name>
        <dbReference type="ChEBI" id="CHEBI:60240"/>
        <label>3</label>
    </ligand>
</feature>
<dbReference type="EC" id="3.6.1.22" evidence="8"/>
<feature type="binding site" evidence="8">
    <location>
        <position position="97"/>
    </location>
    <ligand>
        <name>substrate</name>
    </ligand>
</feature>
<dbReference type="NCBIfam" id="NF001299">
    <property type="entry name" value="PRK00241.1"/>
    <property type="match status" value="1"/>
</dbReference>
<dbReference type="GO" id="GO:0008270">
    <property type="term" value="F:zinc ion binding"/>
    <property type="evidence" value="ECO:0007669"/>
    <property type="project" value="UniProtKB-UniRule"/>
</dbReference>
<keyword evidence="5 8" id="KW-0520">NAD</keyword>
<dbReference type="PROSITE" id="PS00893">
    <property type="entry name" value="NUDIX_BOX"/>
    <property type="match status" value="1"/>
</dbReference>
<feature type="binding site" evidence="8">
    <location>
        <position position="211"/>
    </location>
    <ligand>
        <name>a divalent metal cation</name>
        <dbReference type="ChEBI" id="CHEBI:60240"/>
        <label>3</label>
    </ligand>
</feature>
<dbReference type="InterPro" id="IPR020476">
    <property type="entry name" value="Nudix_hydrolase"/>
</dbReference>
<feature type="binding site" evidence="8">
    <location>
        <begin position="225"/>
        <end position="232"/>
    </location>
    <ligand>
        <name>substrate</name>
    </ligand>
</feature>
<proteinExistence type="inferred from homology"/>
<dbReference type="PANTHER" id="PTHR42904:SF6">
    <property type="entry name" value="NAD-CAPPED RNA HYDROLASE NUDT12"/>
    <property type="match status" value="1"/>
</dbReference>
<comment type="catalytic activity">
    <reaction evidence="8">
        <text>NADH + H2O = reduced beta-nicotinamide D-ribonucleotide + AMP + 2 H(+)</text>
        <dbReference type="Rhea" id="RHEA:48868"/>
        <dbReference type="ChEBI" id="CHEBI:15377"/>
        <dbReference type="ChEBI" id="CHEBI:15378"/>
        <dbReference type="ChEBI" id="CHEBI:57945"/>
        <dbReference type="ChEBI" id="CHEBI:90832"/>
        <dbReference type="ChEBI" id="CHEBI:456215"/>
        <dbReference type="EC" id="3.6.1.22"/>
    </reaction>
</comment>
<feature type="binding site" evidence="8">
    <location>
        <position position="140"/>
    </location>
    <ligand>
        <name>substrate</name>
    </ligand>
</feature>
<dbReference type="PROSITE" id="PS51462">
    <property type="entry name" value="NUDIX"/>
    <property type="match status" value="1"/>
</dbReference>
<comment type="cofactor">
    <cofactor evidence="8">
        <name>Zn(2+)</name>
        <dbReference type="ChEBI" id="CHEBI:29105"/>
    </cofactor>
    <text evidence="8">Binds 1 zinc ion per subunit.</text>
</comment>
<dbReference type="Gene3D" id="3.90.79.20">
    <property type="match status" value="1"/>
</dbReference>
<dbReference type="AlphaFoldDB" id="A0A7C1FS40"/>
<feature type="binding site" evidence="8">
    <location>
        <position position="252"/>
    </location>
    <ligand>
        <name>a divalent metal cation</name>
        <dbReference type="ChEBI" id="CHEBI:60240"/>
        <label>1</label>
    </ligand>
</feature>
<feature type="binding site" evidence="8">
    <location>
        <position position="252"/>
    </location>
    <ligand>
        <name>a divalent metal cation</name>
        <dbReference type="ChEBI" id="CHEBI:60240"/>
        <label>3</label>
    </ligand>
</feature>
<feature type="short sequence motif" description="Nudix box" evidence="8">
    <location>
        <begin position="192"/>
        <end position="213"/>
    </location>
</feature>
<organism evidence="10">
    <name type="scientific">Caldilinea aerophila</name>
    <dbReference type="NCBI Taxonomy" id="133453"/>
    <lineage>
        <taxon>Bacteria</taxon>
        <taxon>Bacillati</taxon>
        <taxon>Chloroflexota</taxon>
        <taxon>Caldilineae</taxon>
        <taxon>Caldilineales</taxon>
        <taxon>Caldilineaceae</taxon>
        <taxon>Caldilinea</taxon>
    </lineage>
</organism>
<dbReference type="InterPro" id="IPR049734">
    <property type="entry name" value="NudC-like_C"/>
</dbReference>
<comment type="caution">
    <text evidence="8">Lacks conserved residue(s) required for the propagation of feature annotation.</text>
</comment>
<comment type="similarity">
    <text evidence="1 8">Belongs to the Nudix hydrolase family. NudC subfamily.</text>
</comment>
<evidence type="ECO:0000256" key="1">
    <source>
        <dbReference type="ARBA" id="ARBA00009595"/>
    </source>
</evidence>
<dbReference type="InterPro" id="IPR050241">
    <property type="entry name" value="NAD-cap_RNA_hydrolase_NudC"/>
</dbReference>
<protein>
    <recommendedName>
        <fullName evidence="8">NAD-capped RNA hydrolase NudC</fullName>
        <shortName evidence="8">DeNADding enzyme NudC</shortName>
        <ecNumber evidence="8">3.6.1.-</ecNumber>
    </recommendedName>
    <alternativeName>
        <fullName evidence="8">NADH pyrophosphatase</fullName>
        <ecNumber evidence="8">3.6.1.22</ecNumber>
    </alternativeName>
</protein>
<feature type="binding site" evidence="8">
    <location>
        <position position="130"/>
    </location>
    <ligand>
        <name>Zn(2+)</name>
        <dbReference type="ChEBI" id="CHEBI:29105"/>
    </ligand>
</feature>
<feature type="domain" description="Nudix hydrolase" evidence="9">
    <location>
        <begin position="154"/>
        <end position="281"/>
    </location>
</feature>
<comment type="function">
    <text evidence="8">mRNA decapping enzyme that specifically removes the nicotinamide adenine dinucleotide (NAD) cap from a subset of mRNAs by hydrolyzing the diphosphate linkage to produce nicotinamide mononucleotide (NMN) and 5' monophosphate mRNA. The NAD-cap is present at the 5'-end of some mRNAs and stabilizes RNA against 5'-processing. Has preference for mRNAs with a 5'-end purine. Catalyzes the hydrolysis of a broad range of dinucleotide pyrophosphates.</text>
</comment>
<comment type="catalytic activity">
    <reaction evidence="8">
        <text>NAD(+) + H2O = beta-nicotinamide D-ribonucleotide + AMP + 2 H(+)</text>
        <dbReference type="Rhea" id="RHEA:11800"/>
        <dbReference type="ChEBI" id="CHEBI:14649"/>
        <dbReference type="ChEBI" id="CHEBI:15377"/>
        <dbReference type="ChEBI" id="CHEBI:15378"/>
        <dbReference type="ChEBI" id="CHEBI:57540"/>
        <dbReference type="ChEBI" id="CHEBI:456215"/>
        <dbReference type="EC" id="3.6.1.22"/>
    </reaction>
</comment>
<dbReference type="Pfam" id="PF09296">
    <property type="entry name" value="NUDIX-like"/>
    <property type="match status" value="1"/>
</dbReference>
<dbReference type="EC" id="3.6.1.-" evidence="8"/>
<comment type="caution">
    <text evidence="10">The sequence shown here is derived from an EMBL/GenBank/DDBJ whole genome shotgun (WGS) entry which is preliminary data.</text>
</comment>
<feature type="binding site" evidence="8">
    <location>
        <position position="211"/>
    </location>
    <ligand>
        <name>a divalent metal cation</name>
        <dbReference type="ChEBI" id="CHEBI:60240"/>
        <label>1</label>
    </ligand>
</feature>
<evidence type="ECO:0000313" key="10">
    <source>
        <dbReference type="EMBL" id="HDX31900.1"/>
    </source>
</evidence>
<feature type="binding site" evidence="8">
    <location>
        <position position="207"/>
    </location>
    <ligand>
        <name>a divalent metal cation</name>
        <dbReference type="ChEBI" id="CHEBI:60240"/>
        <label>2</label>
    </ligand>
</feature>
<keyword evidence="3 8" id="KW-0378">Hydrolase</keyword>
<keyword evidence="6 8" id="KW-0464">Manganese</keyword>
<keyword evidence="4 8" id="KW-0460">Magnesium</keyword>
<evidence type="ECO:0000256" key="2">
    <source>
        <dbReference type="ARBA" id="ARBA00022723"/>
    </source>
</evidence>
<feature type="binding site" evidence="8">
    <location>
        <position position="153"/>
    </location>
    <ligand>
        <name>substrate</name>
    </ligand>
</feature>
<dbReference type="InterPro" id="IPR015797">
    <property type="entry name" value="NUDIX_hydrolase-like_dom_sf"/>
</dbReference>
<evidence type="ECO:0000259" key="9">
    <source>
        <dbReference type="PROSITE" id="PS51462"/>
    </source>
</evidence>
<name>A0A7C1FS40_9CHLR</name>
<dbReference type="GO" id="GO:0030145">
    <property type="term" value="F:manganese ion binding"/>
    <property type="evidence" value="ECO:0007669"/>
    <property type="project" value="UniProtKB-UniRule"/>
</dbReference>
<comment type="cofactor">
    <cofactor evidence="8">
        <name>Mg(2+)</name>
        <dbReference type="ChEBI" id="CHEBI:18420"/>
    </cofactor>
    <cofactor evidence="8">
        <name>Mn(2+)</name>
        <dbReference type="ChEBI" id="CHEBI:29035"/>
    </cofactor>
    <text evidence="8">Divalent metal cations. Mg(2+) or Mn(2+).</text>
</comment>
<sequence length="287" mass="32020">MQTTERTPSTRFIPGVRAPETNGPARWYLYQGDRLVVDEHDGAPHIPIATAPEELGLTATYTEYLGELEAEHTLHCYAGCLADEAPLPSGFAAYDLRALFERLDEFELGLAGRAKQIAHWDRDHQFCGRCGARTESLADERARRCPRCGLTSYPRISPAIIVAVTRRFEDGMRILLARNHRFPPGRYSVIAGFVEAGETLEECVRREVEEETGIQVDNIHYFGSQPWPFPNSLMIGFTAEYAGGEIVIGAGEIADAQWFAPDALPLLPPKISIARRLIDDFVARCRC</sequence>
<dbReference type="CDD" id="cd03429">
    <property type="entry name" value="NUDIX_NADH_pyrophosphatase_Nudt13"/>
    <property type="match status" value="1"/>
</dbReference>
<reference evidence="10" key="1">
    <citation type="journal article" date="2020" name="mSystems">
        <title>Genome- and Community-Level Interaction Insights into Carbon Utilization and Element Cycling Functions of Hydrothermarchaeota in Hydrothermal Sediment.</title>
        <authorList>
            <person name="Zhou Z."/>
            <person name="Liu Y."/>
            <person name="Xu W."/>
            <person name="Pan J."/>
            <person name="Luo Z.H."/>
            <person name="Li M."/>
        </authorList>
    </citation>
    <scope>NUCLEOTIDE SEQUENCE [LARGE SCALE GENOMIC DNA]</scope>
    <source>
        <strain evidence="10">SpSt-289</strain>
    </source>
</reference>
<dbReference type="Gene3D" id="3.90.79.10">
    <property type="entry name" value="Nucleoside Triphosphate Pyrophosphohydrolase"/>
    <property type="match status" value="1"/>
</dbReference>
<feature type="binding site" evidence="8">
    <location>
        <position position="274"/>
    </location>
    <ligand>
        <name>substrate</name>
    </ligand>
</feature>
<keyword evidence="8" id="KW-0862">Zinc</keyword>
<feature type="binding site" evidence="8">
    <location>
        <position position="148"/>
    </location>
    <ligand>
        <name>Zn(2+)</name>
        <dbReference type="ChEBI" id="CHEBI:29105"/>
    </ligand>
</feature>
<evidence type="ECO:0000256" key="7">
    <source>
        <dbReference type="ARBA" id="ARBA00023679"/>
    </source>
</evidence>
<dbReference type="InterPro" id="IPR015376">
    <property type="entry name" value="Znr_NADH_PPase"/>
</dbReference>
<accession>A0A7C1FS40</accession>
<dbReference type="SUPFAM" id="SSF55811">
    <property type="entry name" value="Nudix"/>
    <property type="match status" value="2"/>
</dbReference>
<dbReference type="InterPro" id="IPR015375">
    <property type="entry name" value="NADH_PPase-like_N"/>
</dbReference>
<dbReference type="GO" id="GO:0006742">
    <property type="term" value="P:NADP+ catabolic process"/>
    <property type="evidence" value="ECO:0007669"/>
    <property type="project" value="TreeGrafter"/>
</dbReference>
<feature type="binding site" evidence="8">
    <location>
        <position position="191"/>
    </location>
    <ligand>
        <name>a divalent metal cation</name>
        <dbReference type="ChEBI" id="CHEBI:60240"/>
        <label>1</label>
    </ligand>
</feature>
<gene>
    <name evidence="8" type="primary">nudC</name>
    <name evidence="10" type="ORF">ENQ20_10480</name>
</gene>
<dbReference type="GO" id="GO:0019677">
    <property type="term" value="P:NAD+ catabolic process"/>
    <property type="evidence" value="ECO:0007669"/>
    <property type="project" value="TreeGrafter"/>
</dbReference>
<dbReference type="GO" id="GO:0005829">
    <property type="term" value="C:cytosol"/>
    <property type="evidence" value="ECO:0007669"/>
    <property type="project" value="TreeGrafter"/>
</dbReference>
<evidence type="ECO:0000256" key="3">
    <source>
        <dbReference type="ARBA" id="ARBA00022801"/>
    </source>
</evidence>
<dbReference type="HAMAP" id="MF_00297">
    <property type="entry name" value="Nudix_NudC"/>
    <property type="match status" value="1"/>
</dbReference>
<evidence type="ECO:0000256" key="6">
    <source>
        <dbReference type="ARBA" id="ARBA00023211"/>
    </source>
</evidence>
<comment type="subunit">
    <text evidence="8">Homodimer.</text>
</comment>
<evidence type="ECO:0000256" key="8">
    <source>
        <dbReference type="HAMAP-Rule" id="MF_00297"/>
    </source>
</evidence>
<dbReference type="GO" id="GO:0035529">
    <property type="term" value="F:NADH pyrophosphatase activity"/>
    <property type="evidence" value="ECO:0007669"/>
    <property type="project" value="TreeGrafter"/>
</dbReference>
<dbReference type="PANTHER" id="PTHR42904">
    <property type="entry name" value="NUDIX HYDROLASE, NUDC SUBFAMILY"/>
    <property type="match status" value="1"/>
</dbReference>
<feature type="binding site" evidence="8">
    <location>
        <position position="127"/>
    </location>
    <ligand>
        <name>Zn(2+)</name>
        <dbReference type="ChEBI" id="CHEBI:29105"/>
    </ligand>
</feature>
<feature type="binding site" evidence="8">
    <location>
        <position position="145"/>
    </location>
    <ligand>
        <name>Zn(2+)</name>
        <dbReference type="ChEBI" id="CHEBI:29105"/>
    </ligand>
</feature>
<dbReference type="GO" id="GO:0000210">
    <property type="term" value="F:NAD+ diphosphatase activity"/>
    <property type="evidence" value="ECO:0007669"/>
    <property type="project" value="UniProtKB-UniRule"/>
</dbReference>
<dbReference type="InterPro" id="IPR022925">
    <property type="entry name" value="RNA_Hydrolase_NudC"/>
</dbReference>
<dbReference type="GO" id="GO:0000287">
    <property type="term" value="F:magnesium ion binding"/>
    <property type="evidence" value="ECO:0007669"/>
    <property type="project" value="UniProtKB-UniRule"/>
</dbReference>
<dbReference type="PRINTS" id="PR00502">
    <property type="entry name" value="NUDIXFAMILY"/>
</dbReference>
<dbReference type="EMBL" id="DSMG01000102">
    <property type="protein sequence ID" value="HDX31900.1"/>
    <property type="molecule type" value="Genomic_DNA"/>
</dbReference>
<keyword evidence="2 8" id="KW-0479">Metal-binding</keyword>
<comment type="catalytic activity">
    <reaction evidence="7">
        <text>a 5'-end NAD(+)-phospho-ribonucleoside in mRNA + H2O = a 5'-end phospho-adenosine-phospho-ribonucleoside in mRNA + beta-nicotinamide D-ribonucleotide + 2 H(+)</text>
        <dbReference type="Rhea" id="RHEA:60876"/>
        <dbReference type="Rhea" id="RHEA-COMP:15698"/>
        <dbReference type="Rhea" id="RHEA-COMP:15719"/>
        <dbReference type="ChEBI" id="CHEBI:14649"/>
        <dbReference type="ChEBI" id="CHEBI:15377"/>
        <dbReference type="ChEBI" id="CHEBI:15378"/>
        <dbReference type="ChEBI" id="CHEBI:144029"/>
        <dbReference type="ChEBI" id="CHEBI:144051"/>
    </reaction>
    <physiologicalReaction direction="left-to-right" evidence="7">
        <dbReference type="Rhea" id="RHEA:60877"/>
    </physiologicalReaction>
</comment>
<dbReference type="InterPro" id="IPR000086">
    <property type="entry name" value="NUDIX_hydrolase_dom"/>
</dbReference>
<dbReference type="Pfam" id="PF00293">
    <property type="entry name" value="NUDIX"/>
    <property type="match status" value="1"/>
</dbReference>
<dbReference type="Pfam" id="PF09297">
    <property type="entry name" value="Zn_ribbon_NUD"/>
    <property type="match status" value="1"/>
</dbReference>
<dbReference type="InterPro" id="IPR020084">
    <property type="entry name" value="NUDIX_hydrolase_CS"/>
</dbReference>
<evidence type="ECO:0000256" key="4">
    <source>
        <dbReference type="ARBA" id="ARBA00022842"/>
    </source>
</evidence>